<comment type="subcellular location">
    <subcellularLocation>
        <location evidence="1">Periplasm</location>
    </subcellularLocation>
</comment>
<dbReference type="GO" id="GO:0042597">
    <property type="term" value="C:periplasmic space"/>
    <property type="evidence" value="ECO:0007669"/>
    <property type="project" value="UniProtKB-SubCell"/>
</dbReference>
<dbReference type="InterPro" id="IPR017585">
    <property type="entry name" value="SAF_FlgA"/>
</dbReference>
<evidence type="ECO:0000256" key="2">
    <source>
        <dbReference type="ARBA" id="ARBA00022729"/>
    </source>
</evidence>
<dbReference type="SMART" id="SM00858">
    <property type="entry name" value="SAF"/>
    <property type="match status" value="1"/>
</dbReference>
<organism evidence="4 5">
    <name type="scientific">Pannonibacter tanglangensis</name>
    <dbReference type="NCBI Taxonomy" id="2750084"/>
    <lineage>
        <taxon>Bacteria</taxon>
        <taxon>Pseudomonadati</taxon>
        <taxon>Pseudomonadota</taxon>
        <taxon>Alphaproteobacteria</taxon>
        <taxon>Hyphomicrobiales</taxon>
        <taxon>Stappiaceae</taxon>
        <taxon>Pannonibacter</taxon>
    </lineage>
</organism>
<dbReference type="PANTHER" id="PTHR36307">
    <property type="entry name" value="FLAGELLA BASAL BODY P-RING FORMATION PROTEIN FLGA"/>
    <property type="match status" value="1"/>
</dbReference>
<dbReference type="Pfam" id="PF13144">
    <property type="entry name" value="ChapFlgA"/>
    <property type="match status" value="1"/>
</dbReference>
<dbReference type="AlphaFoldDB" id="A0A7X5J8E9"/>
<evidence type="ECO:0000313" key="4">
    <source>
        <dbReference type="EMBL" id="NBN77175.1"/>
    </source>
</evidence>
<proteinExistence type="predicted"/>
<keyword evidence="2" id="KW-0732">Signal</keyword>
<sequence>MRRFVLAGLALLASALAAVQALALEAPVLRSQVAVSSDVVTVGDFYSNAGLLANVPLFRSPDLGHSGRVPADVVAERARAAGLSAAGTDGLRDVLVERQSIVLDADRLSALVAGALAGQAEDVRPEDLDIAFARTPQPVHVDPAAGDPVRIEQALWSRADGRFDVTVEMVTAAGPRKQVISGVAREMVSVLTLAQPLERGQIVSADDFTVMRLPRSRVPARSVTDPAEVAGLAARSNMRPGRPLSRSDFERPQLIARGDQVTLVYEVGAMRLTTKGQALAAGAEGDLIDIVNTQSRRTVTGTVIGRGQVRVGTAPRTVAALDETPAKETAQ</sequence>
<keyword evidence="5" id="KW-1185">Reference proteome</keyword>
<dbReference type="GO" id="GO:0044780">
    <property type="term" value="P:bacterial-type flagellum assembly"/>
    <property type="evidence" value="ECO:0007669"/>
    <property type="project" value="InterPro"/>
</dbReference>
<dbReference type="NCBIfam" id="TIGR03170">
    <property type="entry name" value="flgA_cterm"/>
    <property type="match status" value="1"/>
</dbReference>
<evidence type="ECO:0000313" key="5">
    <source>
        <dbReference type="Proteomes" id="UP000586722"/>
    </source>
</evidence>
<dbReference type="Gene3D" id="3.90.1210.10">
    <property type="entry name" value="Antifreeze-like/N-acetylneuraminic acid synthase C-terminal domain"/>
    <property type="match status" value="1"/>
</dbReference>
<protein>
    <submittedName>
        <fullName evidence="4">Flagellar basal body P-ring formation protein FlgA</fullName>
    </submittedName>
</protein>
<keyword evidence="3" id="KW-0574">Periplasm</keyword>
<dbReference type="PANTHER" id="PTHR36307:SF1">
    <property type="entry name" value="FLAGELLA BASAL BODY P-RING FORMATION PROTEIN FLGA"/>
    <property type="match status" value="1"/>
</dbReference>
<dbReference type="RefSeq" id="WP_161675525.1">
    <property type="nucleotide sequence ID" value="NZ_JAABLP010000002.1"/>
</dbReference>
<comment type="caution">
    <text evidence="4">The sequence shown here is derived from an EMBL/GenBank/DDBJ whole genome shotgun (WGS) entry which is preliminary data.</text>
</comment>
<dbReference type="CDD" id="cd11614">
    <property type="entry name" value="SAF_CpaB_FlgA_like"/>
    <property type="match status" value="1"/>
</dbReference>
<name>A0A7X5J8E9_9HYPH</name>
<keyword evidence="4" id="KW-0282">Flagellum</keyword>
<dbReference type="InterPro" id="IPR039246">
    <property type="entry name" value="Flagellar_FlgA"/>
</dbReference>
<keyword evidence="4" id="KW-0966">Cell projection</keyword>
<keyword evidence="4" id="KW-0969">Cilium</keyword>
<dbReference type="EMBL" id="JAABLQ010000001">
    <property type="protein sequence ID" value="NBN77175.1"/>
    <property type="molecule type" value="Genomic_DNA"/>
</dbReference>
<dbReference type="Gene3D" id="2.30.30.760">
    <property type="match status" value="1"/>
</dbReference>
<evidence type="ECO:0000256" key="3">
    <source>
        <dbReference type="ARBA" id="ARBA00022764"/>
    </source>
</evidence>
<gene>
    <name evidence="4" type="primary">flgA</name>
    <name evidence="4" type="ORF">GWI72_02710</name>
</gene>
<dbReference type="InterPro" id="IPR013974">
    <property type="entry name" value="SAF"/>
</dbReference>
<dbReference type="Proteomes" id="UP000586722">
    <property type="component" value="Unassembled WGS sequence"/>
</dbReference>
<accession>A0A7X5J8E9</accession>
<evidence type="ECO:0000256" key="1">
    <source>
        <dbReference type="ARBA" id="ARBA00004418"/>
    </source>
</evidence>
<reference evidence="5" key="1">
    <citation type="submission" date="2020-01" db="EMBL/GenBank/DDBJ databases">
        <authorList>
            <person name="Fang Y."/>
            <person name="Sun R."/>
            <person name="Nie L."/>
            <person name="He J."/>
            <person name="Hao L."/>
            <person name="Wang L."/>
            <person name="Su S."/>
            <person name="Lv E."/>
            <person name="Zhang Z."/>
            <person name="Xie R."/>
            <person name="Liu H."/>
        </authorList>
    </citation>
    <scope>NUCLEOTIDE SEQUENCE [LARGE SCALE GENOMIC DNA]</scope>
    <source>
        <strain evidence="5">XCT-53</strain>
    </source>
</reference>